<dbReference type="AlphaFoldDB" id="A0A6L9S8W6"/>
<protein>
    <recommendedName>
        <fullName evidence="5">DUF1440 domain-containing protein</fullName>
    </recommendedName>
</protein>
<comment type="caution">
    <text evidence="3">The sequence shown here is derived from an EMBL/GenBank/DDBJ whole genome shotgun (WGS) entry which is preliminary data.</text>
</comment>
<evidence type="ECO:0000256" key="1">
    <source>
        <dbReference type="SAM" id="MobiDB-lite"/>
    </source>
</evidence>
<feature type="transmembrane region" description="Helical" evidence="2">
    <location>
        <begin position="67"/>
        <end position="88"/>
    </location>
</feature>
<reference evidence="3 4" key="1">
    <citation type="submission" date="2020-02" db="EMBL/GenBank/DDBJ databases">
        <authorList>
            <person name="Li X.-J."/>
            <person name="Han X.-M."/>
        </authorList>
    </citation>
    <scope>NUCLEOTIDE SEQUENCE [LARGE SCALE GENOMIC DNA]</scope>
    <source>
        <strain evidence="3 4">CCTCC AB 2017055</strain>
    </source>
</reference>
<proteinExistence type="predicted"/>
<dbReference type="Proteomes" id="UP000475214">
    <property type="component" value="Unassembled WGS sequence"/>
</dbReference>
<feature type="region of interest" description="Disordered" evidence="1">
    <location>
        <begin position="33"/>
        <end position="59"/>
    </location>
</feature>
<accession>A0A6L9S8W6</accession>
<sequence length="177" mass="18246">MATFFDHLARGALAGAAGTTALNATTYLDMVARGRPGSSTPEKTVERTADSLGTSIPGDSEARQARASALGALLGIVAGVGTGAALGAMRAAGRPRSPVTTVLAASALATVAGNAPMSALGVTDPRRWAPADWAADLVPHLVYGVVAQVTLDRLDPSKRRVRLLRRVRGGRSIRPRR</sequence>
<gene>
    <name evidence="3" type="ORF">G1H10_14910</name>
</gene>
<dbReference type="EMBL" id="JAAGOA010000009">
    <property type="protein sequence ID" value="NEE01463.1"/>
    <property type="molecule type" value="Genomic_DNA"/>
</dbReference>
<evidence type="ECO:0000313" key="3">
    <source>
        <dbReference type="EMBL" id="NEE01463.1"/>
    </source>
</evidence>
<keyword evidence="2" id="KW-0812">Transmembrane</keyword>
<dbReference type="RefSeq" id="WP_163739089.1">
    <property type="nucleotide sequence ID" value="NZ_JAAGOA010000009.1"/>
</dbReference>
<evidence type="ECO:0000313" key="4">
    <source>
        <dbReference type="Proteomes" id="UP000475214"/>
    </source>
</evidence>
<organism evidence="3 4">
    <name type="scientific">Phytoactinopolyspora halotolerans</name>
    <dbReference type="NCBI Taxonomy" id="1981512"/>
    <lineage>
        <taxon>Bacteria</taxon>
        <taxon>Bacillati</taxon>
        <taxon>Actinomycetota</taxon>
        <taxon>Actinomycetes</taxon>
        <taxon>Jiangellales</taxon>
        <taxon>Jiangellaceae</taxon>
        <taxon>Phytoactinopolyspora</taxon>
    </lineage>
</organism>
<name>A0A6L9S8W6_9ACTN</name>
<evidence type="ECO:0000256" key="2">
    <source>
        <dbReference type="SAM" id="Phobius"/>
    </source>
</evidence>
<keyword evidence="2" id="KW-1133">Transmembrane helix</keyword>
<keyword evidence="4" id="KW-1185">Reference proteome</keyword>
<keyword evidence="2" id="KW-0472">Membrane</keyword>
<evidence type="ECO:0008006" key="5">
    <source>
        <dbReference type="Google" id="ProtNLM"/>
    </source>
</evidence>